<accession>A0A098LCX6</accession>
<dbReference type="Proteomes" id="UP000030185">
    <property type="component" value="Unassembled WGS sequence"/>
</dbReference>
<evidence type="ECO:0000313" key="2">
    <source>
        <dbReference type="Proteomes" id="UP000030185"/>
    </source>
</evidence>
<proteinExistence type="predicted"/>
<keyword evidence="2" id="KW-1185">Reference proteome</keyword>
<name>A0A098LCX6_9BACT</name>
<gene>
    <name evidence="1" type="ORF">MYP_1470</name>
</gene>
<sequence>MFGVYQPMIGWKSKRIMNRHKLGLWQSKYSLIKKFTKSYRGISKMALDPNCEASRISIEIGKLFTSSVSESNFSILIQAIASSLPFDQPPSGEKWKDFIDPKLIQKLLDNTVSSHYKQYYSDRCLKINSQHMFKSIDRVSPIELERQKTKLYEDIKELINFESALSGALLGMVDLSMYDQLEFLFYTKPKTDLTVFNKYIADILRFTDPFETFDPQKDIKNVCVSPLGIVHLFRQYFFELDTFLGTPVGHVWLSPGSSVELIEVSTRRTYVEKIIEQSLETTKKEEKSITDRDEISDAVKQDNKTDLKLGATLTVNQSWGTGNATATTSLNMDKSQDIARETTHKRMREQTTKLSSEIKQNYKSTFKTITETTDTSSKRYVLNNNTHDLINYELRRKMRQVGVQVQDIGTYLCWQGYVDEPGNALGISNLVHIAKPADLVTVPDKTAIKVPDDQYVNFTAQLAWAFDDPKRAGFDYGFIVLGYADIPPAPDGFTLVIPPDGFVAASQISAVGEDFSGAWGFRGKIENSKITLGVVPVNGVMDWDKRVDFTVGGVLQFTASETKRQDIAAANAAKEASANAATEENARLTQEAYLKAVKDRIEVSRSINTRKYEDLREEERIIVYRKLIHDLTNGIAANAEDNETYHTVSELLNSIFDIDKMLYFVAPDWWKPRKHFNKPLEGRSNNYDIFQNQFKEWSDQDYREDNYYITDKSEYAKMGSSLGWLMQLDGDDLRNAFLNAPWVKTVMPIRPGKEREALNWLQQMHIEGTEGLDADYHAEKAELDKIKTALNVQNRKVSILDAIQYLCDQVAEKHKESNKVDKFPKEEINDDNKVNATPIDKVYEHGFYPLKDGFKVNMSENFEVFDQWIEILPTDQVVPVEVKYDPKTGRQK</sequence>
<protein>
    <submittedName>
        <fullName evidence="1">Uncharacterized protein</fullName>
    </submittedName>
</protein>
<comment type="caution">
    <text evidence="1">The sequence shown here is derived from an EMBL/GenBank/DDBJ whole genome shotgun (WGS) entry which is preliminary data.</text>
</comment>
<dbReference type="EMBL" id="BBLT01000002">
    <property type="protein sequence ID" value="GAL84242.1"/>
    <property type="molecule type" value="Genomic_DNA"/>
</dbReference>
<dbReference type="AlphaFoldDB" id="A0A098LCX6"/>
<organism evidence="1 2">
    <name type="scientific">Sporocytophaga myxococcoides</name>
    <dbReference type="NCBI Taxonomy" id="153721"/>
    <lineage>
        <taxon>Bacteria</taxon>
        <taxon>Pseudomonadati</taxon>
        <taxon>Bacteroidota</taxon>
        <taxon>Cytophagia</taxon>
        <taxon>Cytophagales</taxon>
        <taxon>Cytophagaceae</taxon>
        <taxon>Sporocytophaga</taxon>
    </lineage>
</organism>
<dbReference type="eggNOG" id="ENOG502ZA12">
    <property type="taxonomic scope" value="Bacteria"/>
</dbReference>
<dbReference type="STRING" id="153721.MYP_1470"/>
<reference evidence="1 2" key="1">
    <citation type="submission" date="2014-09" db="EMBL/GenBank/DDBJ databases">
        <title>Sporocytophaga myxococcoides PG-01 genome sequencing.</title>
        <authorList>
            <person name="Liu L."/>
            <person name="Gao P.J."/>
            <person name="Chen G.J."/>
            <person name="Wang L.S."/>
        </authorList>
    </citation>
    <scope>NUCLEOTIDE SEQUENCE [LARGE SCALE GENOMIC DNA]</scope>
    <source>
        <strain evidence="1 2">PG-01</strain>
    </source>
</reference>
<evidence type="ECO:0000313" key="1">
    <source>
        <dbReference type="EMBL" id="GAL84242.1"/>
    </source>
</evidence>